<protein>
    <submittedName>
        <fullName evidence="1">Uncharacterized protein</fullName>
    </submittedName>
</protein>
<name>A0A834TT31_9FABA</name>
<organism evidence="1 2">
    <name type="scientific">Senna tora</name>
    <dbReference type="NCBI Taxonomy" id="362788"/>
    <lineage>
        <taxon>Eukaryota</taxon>
        <taxon>Viridiplantae</taxon>
        <taxon>Streptophyta</taxon>
        <taxon>Embryophyta</taxon>
        <taxon>Tracheophyta</taxon>
        <taxon>Spermatophyta</taxon>
        <taxon>Magnoliopsida</taxon>
        <taxon>eudicotyledons</taxon>
        <taxon>Gunneridae</taxon>
        <taxon>Pentapetalae</taxon>
        <taxon>rosids</taxon>
        <taxon>fabids</taxon>
        <taxon>Fabales</taxon>
        <taxon>Fabaceae</taxon>
        <taxon>Caesalpinioideae</taxon>
        <taxon>Cassia clade</taxon>
        <taxon>Senna</taxon>
    </lineage>
</organism>
<proteinExistence type="predicted"/>
<evidence type="ECO:0000313" key="1">
    <source>
        <dbReference type="EMBL" id="KAF7826947.1"/>
    </source>
</evidence>
<sequence>MGRQDFAARMLEKNSNPVPSNLVRIRGCGIHIANFSKLPPTFN</sequence>
<comment type="caution">
    <text evidence="1">The sequence shown here is derived from an EMBL/GenBank/DDBJ whole genome shotgun (WGS) entry which is preliminary data.</text>
</comment>
<evidence type="ECO:0000313" key="2">
    <source>
        <dbReference type="Proteomes" id="UP000634136"/>
    </source>
</evidence>
<dbReference type="EMBL" id="JAAIUW010000006">
    <property type="protein sequence ID" value="KAF7826947.1"/>
    <property type="molecule type" value="Genomic_DNA"/>
</dbReference>
<dbReference type="Proteomes" id="UP000634136">
    <property type="component" value="Unassembled WGS sequence"/>
</dbReference>
<dbReference type="AlphaFoldDB" id="A0A834TT31"/>
<gene>
    <name evidence="1" type="ORF">G2W53_018111</name>
</gene>
<accession>A0A834TT31</accession>
<reference evidence="1" key="1">
    <citation type="submission" date="2020-09" db="EMBL/GenBank/DDBJ databases">
        <title>Genome-Enabled Discovery of Anthraquinone Biosynthesis in Senna tora.</title>
        <authorList>
            <person name="Kang S.-H."/>
            <person name="Pandey R.P."/>
            <person name="Lee C.-M."/>
            <person name="Sim J.-S."/>
            <person name="Jeong J.-T."/>
            <person name="Choi B.-S."/>
            <person name="Jung M."/>
            <person name="Ginzburg D."/>
            <person name="Zhao K."/>
            <person name="Won S.Y."/>
            <person name="Oh T.-J."/>
            <person name="Yu Y."/>
            <person name="Kim N.-H."/>
            <person name="Lee O.R."/>
            <person name="Lee T.-H."/>
            <person name="Bashyal P."/>
            <person name="Kim T.-S."/>
            <person name="Lee W.-H."/>
            <person name="Kawkins C."/>
            <person name="Kim C.-K."/>
            <person name="Kim J.S."/>
            <person name="Ahn B.O."/>
            <person name="Rhee S.Y."/>
            <person name="Sohng J.K."/>
        </authorList>
    </citation>
    <scope>NUCLEOTIDE SEQUENCE</scope>
    <source>
        <tissue evidence="1">Leaf</tissue>
    </source>
</reference>
<keyword evidence="2" id="KW-1185">Reference proteome</keyword>